<dbReference type="InterPro" id="IPR004344">
    <property type="entry name" value="TTL/TTLL_fam"/>
</dbReference>
<dbReference type="Proteomes" id="UP000695007">
    <property type="component" value="Unplaced"/>
</dbReference>
<comment type="subcellular location">
    <subcellularLocation>
        <location evidence="1">Cytoplasm</location>
    </subcellularLocation>
</comment>
<feature type="region of interest" description="Disordered" evidence="7">
    <location>
        <begin position="1"/>
        <end position="89"/>
    </location>
</feature>
<sequence length="863" mass="99611">MNMEKYSDTKSKSHRESSNSNSSSSKCEHSRKRLQEPPKFYSKNYLKRYNHNEVKGAPPTSSNQAACKKSSQSDQTPSVRGQQKESNSCSATILKLADDGETVINEHSPADINKIENTNNPLNRTHYPQECSNLKETNESDYPYNLDNIMTPTKSGYSKCDTDTPCDESVNVPSISLPCEDEFNCMWSKNESFKKIKRKVEEAVKIISYSLPLEIVRSHSLQRHKIFLIRGELPRLKEVLEERGWIQKYESSKTRCLPYACGTNMDAKSLGDLRFSDGTINERAIIFSLLRFTQPDFVWDCRNDFIEWDRNISGNVLLNRFHKPSLYTSKLGMAHVLKEAHWIYETNVADVLFPRSYNPGREFFYLVQDFRYSAAVAVLRCFVNYMQSKNVVKNETSEKIQKQHEGKVIENNELLSSFDRIELALKCCKEQIAELEHEDINIEENYEPGDKDWRLFFDDCDKLLYKSNAMANLSKADPNRVKLCHTSAESILEKLKNIDPQFELNGERNIWIVKPSNLCCGSGIFMTHDLKTIARKVESKPKDYYIVQKYIERPFLVYGTKFDIRQWFLVTSTFPMTIWSFKEALLRFSSKPYTFTNYHEAIHICNTAIQERYDFERRKRKNRGCFGGAGVANVNGLGDDSESSIRDQGWDCKKLNEYLKSVGYEGEPYYEKIYSKMSQAIVLTMLAAQDFMDRRRCSFELYGADFMVMQDLSVWLIEINTNPRMHPPSSRITQRLYGAVLESLVKVTLDVPLNPNADTGNFELVYRQNIPETQAYLGPCLVAFGKSMTLHDVPLKKRINIPGISERNSNVYNLWSKQNRARTAPPGTDRQRETKVIDFISYLNATPGLSPYYTLQEESEDSH</sequence>
<dbReference type="InterPro" id="IPR051437">
    <property type="entry name" value="TTLL_monoglycylase"/>
</dbReference>
<protein>
    <submittedName>
        <fullName evidence="9">Tubulin glycylase 3A-like</fullName>
    </submittedName>
</protein>
<dbReference type="PANTHER" id="PTHR45870:SF2">
    <property type="entry name" value="TUBULIN MONOGLYCYLASE TTLL3"/>
    <property type="match status" value="1"/>
</dbReference>
<dbReference type="GO" id="GO:0003341">
    <property type="term" value="P:cilium movement"/>
    <property type="evidence" value="ECO:0007669"/>
    <property type="project" value="TreeGrafter"/>
</dbReference>
<evidence type="ECO:0000256" key="4">
    <source>
        <dbReference type="ARBA" id="ARBA00022741"/>
    </source>
</evidence>
<dbReference type="KEGG" id="csol:105364867"/>
<evidence type="ECO:0000256" key="2">
    <source>
        <dbReference type="ARBA" id="ARBA00022490"/>
    </source>
</evidence>
<evidence type="ECO:0000256" key="5">
    <source>
        <dbReference type="ARBA" id="ARBA00022840"/>
    </source>
</evidence>
<evidence type="ECO:0000256" key="1">
    <source>
        <dbReference type="ARBA" id="ARBA00004496"/>
    </source>
</evidence>
<feature type="compositionally biased region" description="Polar residues" evidence="7">
    <location>
        <begin position="59"/>
        <end position="89"/>
    </location>
</feature>
<dbReference type="GO" id="GO:0005524">
    <property type="term" value="F:ATP binding"/>
    <property type="evidence" value="ECO:0007669"/>
    <property type="project" value="UniProtKB-KW"/>
</dbReference>
<dbReference type="GO" id="GO:0060271">
    <property type="term" value="P:cilium assembly"/>
    <property type="evidence" value="ECO:0007669"/>
    <property type="project" value="TreeGrafter"/>
</dbReference>
<dbReference type="Gene3D" id="3.30.470.20">
    <property type="entry name" value="ATP-grasp fold, B domain"/>
    <property type="match status" value="1"/>
</dbReference>
<accession>A0AAJ6YN84</accession>
<feature type="compositionally biased region" description="Basic and acidic residues" evidence="7">
    <location>
        <begin position="1"/>
        <end position="17"/>
    </location>
</feature>
<dbReference type="GeneID" id="105364867"/>
<proteinExistence type="predicted"/>
<evidence type="ECO:0000256" key="6">
    <source>
        <dbReference type="SAM" id="Coils"/>
    </source>
</evidence>
<keyword evidence="4" id="KW-0547">Nucleotide-binding</keyword>
<evidence type="ECO:0000256" key="3">
    <source>
        <dbReference type="ARBA" id="ARBA00022598"/>
    </source>
</evidence>
<dbReference type="Pfam" id="PF03133">
    <property type="entry name" value="TTL"/>
    <property type="match status" value="2"/>
</dbReference>
<evidence type="ECO:0000313" key="9">
    <source>
        <dbReference type="RefSeq" id="XP_011501199.1"/>
    </source>
</evidence>
<feature type="coiled-coil region" evidence="6">
    <location>
        <begin position="418"/>
        <end position="445"/>
    </location>
</feature>
<evidence type="ECO:0000256" key="7">
    <source>
        <dbReference type="SAM" id="MobiDB-lite"/>
    </source>
</evidence>
<reference evidence="9" key="1">
    <citation type="submission" date="2025-08" db="UniProtKB">
        <authorList>
            <consortium name="RefSeq"/>
        </authorList>
    </citation>
    <scope>IDENTIFICATION</scope>
</reference>
<dbReference type="GO" id="GO:0005930">
    <property type="term" value="C:axoneme"/>
    <property type="evidence" value="ECO:0007669"/>
    <property type="project" value="TreeGrafter"/>
</dbReference>
<keyword evidence="2" id="KW-0963">Cytoplasm</keyword>
<dbReference type="RefSeq" id="XP_011501199.1">
    <property type="nucleotide sequence ID" value="XM_011502897.1"/>
</dbReference>
<dbReference type="SUPFAM" id="SSF56059">
    <property type="entry name" value="Glutathione synthetase ATP-binding domain-like"/>
    <property type="match status" value="1"/>
</dbReference>
<keyword evidence="8" id="KW-1185">Reference proteome</keyword>
<evidence type="ECO:0000313" key="8">
    <source>
        <dbReference type="Proteomes" id="UP000695007"/>
    </source>
</evidence>
<name>A0AAJ6YN84_9HYME</name>
<dbReference type="AlphaFoldDB" id="A0AAJ6YN84"/>
<keyword evidence="6" id="KW-0175">Coiled coil</keyword>
<dbReference type="GO" id="GO:0015630">
    <property type="term" value="C:microtubule cytoskeleton"/>
    <property type="evidence" value="ECO:0007669"/>
    <property type="project" value="TreeGrafter"/>
</dbReference>
<dbReference type="PROSITE" id="PS51221">
    <property type="entry name" value="TTL"/>
    <property type="match status" value="1"/>
</dbReference>
<gene>
    <name evidence="9" type="primary">LOC105364867</name>
</gene>
<keyword evidence="3" id="KW-0436">Ligase</keyword>
<keyword evidence="5" id="KW-0067">ATP-binding</keyword>
<dbReference type="PANTHER" id="PTHR45870">
    <property type="entry name" value="TUBULIN MONOGLYCYLASE TTLL3"/>
    <property type="match status" value="1"/>
</dbReference>
<dbReference type="GO" id="GO:0070736">
    <property type="term" value="F:protein-glycine ligase activity, initiating"/>
    <property type="evidence" value="ECO:0007669"/>
    <property type="project" value="TreeGrafter"/>
</dbReference>
<organism evidence="8 9">
    <name type="scientific">Ceratosolen solmsi marchali</name>
    <dbReference type="NCBI Taxonomy" id="326594"/>
    <lineage>
        <taxon>Eukaryota</taxon>
        <taxon>Metazoa</taxon>
        <taxon>Ecdysozoa</taxon>
        <taxon>Arthropoda</taxon>
        <taxon>Hexapoda</taxon>
        <taxon>Insecta</taxon>
        <taxon>Pterygota</taxon>
        <taxon>Neoptera</taxon>
        <taxon>Endopterygota</taxon>
        <taxon>Hymenoptera</taxon>
        <taxon>Apocrita</taxon>
        <taxon>Proctotrupomorpha</taxon>
        <taxon>Chalcidoidea</taxon>
        <taxon>Agaonidae</taxon>
        <taxon>Agaoninae</taxon>
        <taxon>Ceratosolen</taxon>
    </lineage>
</organism>